<dbReference type="NCBIfam" id="TIGR01746">
    <property type="entry name" value="Thioester-redct"/>
    <property type="match status" value="1"/>
</dbReference>
<evidence type="ECO:0000256" key="4">
    <source>
        <dbReference type="ARBA" id="ARBA00005194"/>
    </source>
</evidence>
<evidence type="ECO:0000256" key="11">
    <source>
        <dbReference type="ARBA" id="ARBA00022737"/>
    </source>
</evidence>
<evidence type="ECO:0000256" key="7">
    <source>
        <dbReference type="ARBA" id="ARBA00022490"/>
    </source>
</evidence>
<evidence type="ECO:0000256" key="8">
    <source>
        <dbReference type="ARBA" id="ARBA00022553"/>
    </source>
</evidence>
<evidence type="ECO:0000256" key="3">
    <source>
        <dbReference type="ARBA" id="ARBA00004792"/>
    </source>
</evidence>
<dbReference type="Proteomes" id="UP000305730">
    <property type="component" value="Unassembled WGS sequence"/>
</dbReference>
<dbReference type="PROSITE" id="PS52019">
    <property type="entry name" value="PKS_MFAS_DH"/>
    <property type="match status" value="1"/>
</dbReference>
<dbReference type="InterPro" id="IPR049552">
    <property type="entry name" value="PKS_DH_N"/>
</dbReference>
<dbReference type="SMART" id="SM00826">
    <property type="entry name" value="PKS_DH"/>
    <property type="match status" value="1"/>
</dbReference>
<evidence type="ECO:0000313" key="21">
    <source>
        <dbReference type="Proteomes" id="UP000305730"/>
    </source>
</evidence>
<dbReference type="SMART" id="SM00825">
    <property type="entry name" value="PKS_KS"/>
    <property type="match status" value="4"/>
</dbReference>
<feature type="region of interest" description="Disordered" evidence="15">
    <location>
        <begin position="4981"/>
        <end position="5022"/>
    </location>
</feature>
<feature type="domain" description="PKS/mFAS DH" evidence="18">
    <location>
        <begin position="622"/>
        <end position="921"/>
    </location>
</feature>
<dbReference type="GO" id="GO:0009403">
    <property type="term" value="P:toxin biosynthetic process"/>
    <property type="evidence" value="ECO:0007669"/>
    <property type="project" value="UniProtKB-ARBA"/>
</dbReference>
<dbReference type="SUPFAM" id="SSF51735">
    <property type="entry name" value="NAD(P)-binding Rossmann-fold domains"/>
    <property type="match status" value="5"/>
</dbReference>
<feature type="compositionally biased region" description="Low complexity" evidence="15">
    <location>
        <begin position="5005"/>
        <end position="5022"/>
    </location>
</feature>
<dbReference type="GO" id="GO:0005737">
    <property type="term" value="C:cytoplasm"/>
    <property type="evidence" value="ECO:0007669"/>
    <property type="project" value="UniProtKB-SubCell"/>
</dbReference>
<dbReference type="Pfam" id="PF14765">
    <property type="entry name" value="PS-DH"/>
    <property type="match status" value="1"/>
</dbReference>
<dbReference type="InterPro" id="IPR013217">
    <property type="entry name" value="Methyltransf_12"/>
</dbReference>
<dbReference type="Gene3D" id="3.40.50.720">
    <property type="entry name" value="NAD(P)-binding Rossmann-like Domain"/>
    <property type="match status" value="5"/>
</dbReference>
<dbReference type="Proteomes" id="UP000307706">
    <property type="component" value="Unassembled WGS sequence"/>
</dbReference>
<dbReference type="Pfam" id="PF00668">
    <property type="entry name" value="Condensation"/>
    <property type="match status" value="1"/>
</dbReference>
<dbReference type="InterPro" id="IPR013968">
    <property type="entry name" value="PKS_KR"/>
</dbReference>
<dbReference type="Gene3D" id="1.10.1200.10">
    <property type="entry name" value="ACP-like"/>
    <property type="match status" value="5"/>
</dbReference>
<dbReference type="Pfam" id="PF00109">
    <property type="entry name" value="ketoacyl-synt"/>
    <property type="match status" value="4"/>
</dbReference>
<dbReference type="PROSITE" id="PS50075">
    <property type="entry name" value="CARRIER"/>
    <property type="match status" value="5"/>
</dbReference>
<feature type="domain" description="Ketosynthase family 3 (KS3)" evidence="17">
    <location>
        <begin position="4373"/>
        <end position="4791"/>
    </location>
</feature>
<dbReference type="CDD" id="cd00833">
    <property type="entry name" value="PKS"/>
    <property type="match status" value="4"/>
</dbReference>
<dbReference type="Gene3D" id="3.10.129.10">
    <property type="entry name" value="Hotdog Thioesterase"/>
    <property type="match status" value="1"/>
</dbReference>
<dbReference type="PROSITE" id="PS00012">
    <property type="entry name" value="PHOSPHOPANTETHEINE"/>
    <property type="match status" value="2"/>
</dbReference>
<dbReference type="InterPro" id="IPR054514">
    <property type="entry name" value="RhiE-like_linker"/>
</dbReference>
<keyword evidence="9" id="KW-0436">Ligase</keyword>
<dbReference type="PANTHER" id="PTHR43775">
    <property type="entry name" value="FATTY ACID SYNTHASE"/>
    <property type="match status" value="1"/>
</dbReference>
<dbReference type="InterPro" id="IPR014030">
    <property type="entry name" value="Ketoacyl_synth_N"/>
</dbReference>
<evidence type="ECO:0000259" key="17">
    <source>
        <dbReference type="PROSITE" id="PS52004"/>
    </source>
</evidence>
<dbReference type="SUPFAM" id="SSF53335">
    <property type="entry name" value="S-adenosyl-L-methionine-dependent methyltransferases"/>
    <property type="match status" value="1"/>
</dbReference>
<dbReference type="CDD" id="cd08953">
    <property type="entry name" value="KR_2_SDR_x"/>
    <property type="match status" value="3"/>
</dbReference>
<evidence type="ECO:0000256" key="5">
    <source>
        <dbReference type="ARBA" id="ARBA00006484"/>
    </source>
</evidence>
<dbReference type="Pfam" id="PF00550">
    <property type="entry name" value="PP-binding"/>
    <property type="match status" value="5"/>
</dbReference>
<dbReference type="PROSITE" id="PS00455">
    <property type="entry name" value="AMP_BINDING"/>
    <property type="match status" value="1"/>
</dbReference>
<dbReference type="InterPro" id="IPR006162">
    <property type="entry name" value="Ppantetheine_attach_site"/>
</dbReference>
<comment type="subcellular location">
    <subcellularLocation>
        <location evidence="2">Cytoplasm</location>
    </subcellularLocation>
</comment>
<dbReference type="GO" id="GO:0004315">
    <property type="term" value="F:3-oxoacyl-[acyl-carrier-protein] synthase activity"/>
    <property type="evidence" value="ECO:0007669"/>
    <property type="project" value="InterPro"/>
</dbReference>
<comment type="function">
    <text evidence="13">Involved in production of the polyketide antibiotic thailandamide.</text>
</comment>
<feature type="domain" description="Carrier" evidence="16">
    <location>
        <begin position="3087"/>
        <end position="3164"/>
    </location>
</feature>
<dbReference type="Gene3D" id="3.40.50.12780">
    <property type="entry name" value="N-terminal domain of ligase-like"/>
    <property type="match status" value="1"/>
</dbReference>
<dbReference type="Pfam" id="PF07993">
    <property type="entry name" value="NAD_binding_4"/>
    <property type="match status" value="1"/>
</dbReference>
<dbReference type="Gene3D" id="3.10.129.120">
    <property type="match status" value="1"/>
</dbReference>
<dbReference type="EMBL" id="PNCL01000070">
    <property type="protein sequence ID" value="TMP57492.1"/>
    <property type="molecule type" value="Genomic_DNA"/>
</dbReference>
<dbReference type="InterPro" id="IPR036736">
    <property type="entry name" value="ACP-like_sf"/>
</dbReference>
<dbReference type="UniPathway" id="UPA00094"/>
<dbReference type="InterPro" id="IPR018201">
    <property type="entry name" value="Ketoacyl_synth_AS"/>
</dbReference>
<evidence type="ECO:0000256" key="6">
    <source>
        <dbReference type="ARBA" id="ARBA00022450"/>
    </source>
</evidence>
<dbReference type="InterPro" id="IPR009081">
    <property type="entry name" value="PP-bd_ACP"/>
</dbReference>
<protein>
    <recommendedName>
        <fullName evidence="23">Carrier domain-containing protein</fullName>
    </recommendedName>
</protein>
<keyword evidence="11" id="KW-0677">Repeat</keyword>
<evidence type="ECO:0000256" key="14">
    <source>
        <dbReference type="PROSITE-ProRule" id="PRU01363"/>
    </source>
</evidence>
<dbReference type="GO" id="GO:0031177">
    <property type="term" value="F:phosphopantetheine binding"/>
    <property type="evidence" value="ECO:0007669"/>
    <property type="project" value="InterPro"/>
</dbReference>
<dbReference type="InterPro" id="IPR049900">
    <property type="entry name" value="PKS_mFAS_DH"/>
</dbReference>
<dbReference type="Gene3D" id="3.30.559.10">
    <property type="entry name" value="Chloramphenicol acetyltransferase-like domain"/>
    <property type="match status" value="1"/>
</dbReference>
<evidence type="ECO:0000256" key="15">
    <source>
        <dbReference type="SAM" id="MobiDB-lite"/>
    </source>
</evidence>
<dbReference type="InterPro" id="IPR045851">
    <property type="entry name" value="AMP-bd_C_sf"/>
</dbReference>
<evidence type="ECO:0000256" key="12">
    <source>
        <dbReference type="ARBA" id="ARBA00023268"/>
    </source>
</evidence>
<dbReference type="Gene3D" id="3.40.50.150">
    <property type="entry name" value="Vaccinia Virus protein VP39"/>
    <property type="match status" value="1"/>
</dbReference>
<feature type="region of interest" description="Disordered" evidence="15">
    <location>
        <begin position="2549"/>
        <end position="2577"/>
    </location>
</feature>
<keyword evidence="21" id="KW-1185">Reference proteome</keyword>
<evidence type="ECO:0000256" key="2">
    <source>
        <dbReference type="ARBA" id="ARBA00004496"/>
    </source>
</evidence>
<dbReference type="SUPFAM" id="SSF56801">
    <property type="entry name" value="Acetyl-CoA synthetase-like"/>
    <property type="match status" value="1"/>
</dbReference>
<dbReference type="InterPro" id="IPR014031">
    <property type="entry name" value="Ketoacyl_synth_C"/>
</dbReference>
<evidence type="ECO:0000259" key="16">
    <source>
        <dbReference type="PROSITE" id="PS50075"/>
    </source>
</evidence>
<comment type="similarity">
    <text evidence="5">Belongs to the short-chain dehydrogenases/reductases (SDR) family.</text>
</comment>
<organism evidence="20 22">
    <name type="scientific">Pseudoalteromonas citrea</name>
    <dbReference type="NCBI Taxonomy" id="43655"/>
    <lineage>
        <taxon>Bacteria</taxon>
        <taxon>Pseudomonadati</taxon>
        <taxon>Pseudomonadota</taxon>
        <taxon>Gammaproteobacteria</taxon>
        <taxon>Alteromonadales</taxon>
        <taxon>Pseudoalteromonadaceae</taxon>
        <taxon>Pseudoalteromonas</taxon>
    </lineage>
</organism>
<dbReference type="GO" id="GO:0004312">
    <property type="term" value="F:fatty acid synthase activity"/>
    <property type="evidence" value="ECO:0007669"/>
    <property type="project" value="TreeGrafter"/>
</dbReference>
<comment type="pathway">
    <text evidence="4">Lipid metabolism; fatty acid biosynthesis.</text>
</comment>
<dbReference type="SUPFAM" id="SSF52777">
    <property type="entry name" value="CoA-dependent acyltransferases"/>
    <property type="match status" value="2"/>
</dbReference>
<dbReference type="Pfam" id="PF00501">
    <property type="entry name" value="AMP-binding"/>
    <property type="match status" value="1"/>
</dbReference>
<dbReference type="Pfam" id="PF13193">
    <property type="entry name" value="AMP-binding_C"/>
    <property type="match status" value="1"/>
</dbReference>
<dbReference type="SUPFAM" id="SSF53901">
    <property type="entry name" value="Thiolase-like"/>
    <property type="match status" value="4"/>
</dbReference>
<dbReference type="GO" id="GO:0006633">
    <property type="term" value="P:fatty acid biosynthetic process"/>
    <property type="evidence" value="ECO:0007669"/>
    <property type="project" value="UniProtKB-UniPathway"/>
</dbReference>
<keyword evidence="6" id="KW-0596">Phosphopantetheine</keyword>
<dbReference type="InterPro" id="IPR020845">
    <property type="entry name" value="AMP-binding_CS"/>
</dbReference>
<dbReference type="FunFam" id="3.40.47.10:FF:000019">
    <property type="entry name" value="Polyketide synthase type I"/>
    <property type="match status" value="1"/>
</dbReference>
<dbReference type="SMART" id="SM00823">
    <property type="entry name" value="PKS_PP"/>
    <property type="match status" value="5"/>
</dbReference>
<reference evidence="20" key="3">
    <citation type="submission" date="2019-09" db="EMBL/GenBank/DDBJ databases">
        <title>Co-occurence of chitin degradation, pigmentation and bioactivity in marine Pseudoalteromonas.</title>
        <authorList>
            <person name="Sonnenschein E.C."/>
            <person name="Bech P.K."/>
        </authorList>
    </citation>
    <scope>NUCLEOTIDE SEQUENCE</scope>
    <source>
        <strain evidence="20">S2231</strain>
        <strain evidence="19">S2233</strain>
    </source>
</reference>
<dbReference type="InterPro" id="IPR020807">
    <property type="entry name" value="PKS_DH"/>
</dbReference>
<dbReference type="PROSITE" id="PS52004">
    <property type="entry name" value="KS3_2"/>
    <property type="match status" value="4"/>
</dbReference>
<dbReference type="SUPFAM" id="SSF47336">
    <property type="entry name" value="ACP-like"/>
    <property type="match status" value="5"/>
</dbReference>
<keyword evidence="7" id="KW-0963">Cytoplasm</keyword>
<reference evidence="21 22" key="2">
    <citation type="submission" date="2019-06" db="EMBL/GenBank/DDBJ databases">
        <title>Co-occurence of chitin degradation, pigmentation and bioactivity in marine Pseudoalteromonas.</title>
        <authorList>
            <person name="Sonnenschein E.C."/>
            <person name="Bech P.K."/>
        </authorList>
    </citation>
    <scope>NUCLEOTIDE SEQUENCE [LARGE SCALE GENOMIC DNA]</scope>
    <source>
        <strain evidence="22">S2231</strain>
        <strain evidence="21">S2233</strain>
    </source>
</reference>
<comment type="caution">
    <text evidence="20">The sequence shown here is derived from an EMBL/GenBank/DDBJ whole genome shotgun (WGS) entry which is preliminary data.</text>
</comment>
<evidence type="ECO:0000256" key="9">
    <source>
        <dbReference type="ARBA" id="ARBA00022598"/>
    </source>
</evidence>
<dbReference type="NCBIfam" id="TIGR01733">
    <property type="entry name" value="AA-adenyl-dom"/>
    <property type="match status" value="1"/>
</dbReference>
<dbReference type="Gene3D" id="3.40.47.10">
    <property type="match status" value="4"/>
</dbReference>
<dbReference type="FunFam" id="3.40.50.980:FF:000001">
    <property type="entry name" value="Non-ribosomal peptide synthetase"/>
    <property type="match status" value="1"/>
</dbReference>
<dbReference type="GO" id="GO:0071770">
    <property type="term" value="P:DIM/DIP cell wall layer assembly"/>
    <property type="evidence" value="ECO:0007669"/>
    <property type="project" value="TreeGrafter"/>
</dbReference>
<feature type="domain" description="Ketosynthase family 3 (KS3)" evidence="17">
    <location>
        <begin position="1947"/>
        <end position="2361"/>
    </location>
</feature>
<feature type="active site" description="Proton acceptor; for dehydratase activity" evidence="14">
    <location>
        <position position="651"/>
    </location>
</feature>
<dbReference type="InterPro" id="IPR000873">
    <property type="entry name" value="AMP-dep_synth/lig_dom"/>
</dbReference>
<feature type="compositionally biased region" description="Polar residues" evidence="15">
    <location>
        <begin position="2557"/>
        <end position="2569"/>
    </location>
</feature>
<feature type="region of interest" description="C-terminal hotdog fold" evidence="14">
    <location>
        <begin position="774"/>
        <end position="921"/>
    </location>
</feature>
<dbReference type="RefSeq" id="WP_138594418.1">
    <property type="nucleotide sequence ID" value="NZ_PNCK01000006.1"/>
</dbReference>
<dbReference type="EMBL" id="PNCK01000006">
    <property type="protein sequence ID" value="TMP46554.1"/>
    <property type="molecule type" value="Genomic_DNA"/>
</dbReference>
<dbReference type="InterPro" id="IPR020841">
    <property type="entry name" value="PKS_Beta-ketoAc_synthase_dom"/>
</dbReference>
<comment type="cofactor">
    <cofactor evidence="1">
        <name>pantetheine 4'-phosphate</name>
        <dbReference type="ChEBI" id="CHEBI:47942"/>
    </cofactor>
</comment>
<proteinExistence type="inferred from homology"/>
<evidence type="ECO:0000256" key="1">
    <source>
        <dbReference type="ARBA" id="ARBA00001957"/>
    </source>
</evidence>
<comment type="pathway">
    <text evidence="3">Antibiotic biosynthesis.</text>
</comment>
<dbReference type="InterPro" id="IPR025110">
    <property type="entry name" value="AMP-bd_C"/>
</dbReference>
<evidence type="ECO:0000256" key="13">
    <source>
        <dbReference type="ARBA" id="ARBA00054155"/>
    </source>
</evidence>
<dbReference type="Pfam" id="PF16197">
    <property type="entry name" value="KAsynt_C_assoc"/>
    <property type="match status" value="1"/>
</dbReference>
<feature type="compositionally biased region" description="Polar residues" evidence="15">
    <location>
        <begin position="1749"/>
        <end position="1765"/>
    </location>
</feature>
<dbReference type="GO" id="GO:0016874">
    <property type="term" value="F:ligase activity"/>
    <property type="evidence" value="ECO:0007669"/>
    <property type="project" value="UniProtKB-KW"/>
</dbReference>
<dbReference type="InterPro" id="IPR023213">
    <property type="entry name" value="CAT-like_dom_sf"/>
</dbReference>
<evidence type="ECO:0000259" key="18">
    <source>
        <dbReference type="PROSITE" id="PS52019"/>
    </source>
</evidence>
<dbReference type="SMART" id="SM01294">
    <property type="entry name" value="PKS_PP_betabranch"/>
    <property type="match status" value="2"/>
</dbReference>
<evidence type="ECO:0000313" key="22">
    <source>
        <dbReference type="Proteomes" id="UP000307706"/>
    </source>
</evidence>
<dbReference type="InterPro" id="IPR049551">
    <property type="entry name" value="PKS_DH_C"/>
</dbReference>
<evidence type="ECO:0008006" key="23">
    <source>
        <dbReference type="Google" id="ProtNLM"/>
    </source>
</evidence>
<evidence type="ECO:0000313" key="20">
    <source>
        <dbReference type="EMBL" id="TMP57492.1"/>
    </source>
</evidence>
<dbReference type="Gene3D" id="3.30.559.30">
    <property type="entry name" value="Nonribosomal peptide synthetase, condensation domain"/>
    <property type="match status" value="1"/>
</dbReference>
<dbReference type="SMART" id="SM00822">
    <property type="entry name" value="PKS_KR"/>
    <property type="match status" value="4"/>
</dbReference>
<feature type="active site" description="Proton donor; for dehydratase activity" evidence="14">
    <location>
        <position position="832"/>
    </location>
</feature>
<dbReference type="InterPro" id="IPR032821">
    <property type="entry name" value="PKS_assoc"/>
</dbReference>
<dbReference type="Pfam" id="PF21089">
    <property type="entry name" value="PKS_DH_N"/>
    <property type="match status" value="1"/>
</dbReference>
<dbReference type="Pfam" id="PF08659">
    <property type="entry name" value="KR"/>
    <property type="match status" value="4"/>
</dbReference>
<feature type="region of interest" description="N-terminal hotdog fold" evidence="14">
    <location>
        <begin position="622"/>
        <end position="744"/>
    </location>
</feature>
<feature type="domain" description="Carrier" evidence="16">
    <location>
        <begin position="1782"/>
        <end position="1859"/>
    </location>
</feature>
<dbReference type="PANTHER" id="PTHR43775:SF37">
    <property type="entry name" value="SI:DKEY-61P9.11"/>
    <property type="match status" value="1"/>
</dbReference>
<keyword evidence="8" id="KW-0597">Phosphoprotein</keyword>
<dbReference type="InterPro" id="IPR001242">
    <property type="entry name" value="Condensation_dom"/>
</dbReference>
<feature type="domain" description="Carrier" evidence="16">
    <location>
        <begin position="5464"/>
        <end position="5538"/>
    </location>
</feature>
<name>A0A5S3XQG1_9GAMM</name>
<feature type="region of interest" description="Disordered" evidence="15">
    <location>
        <begin position="1748"/>
        <end position="1770"/>
    </location>
</feature>
<dbReference type="Pfam" id="PF08242">
    <property type="entry name" value="Methyltransf_12"/>
    <property type="match status" value="1"/>
</dbReference>
<dbReference type="Gene3D" id="3.30.300.30">
    <property type="match status" value="1"/>
</dbReference>
<dbReference type="InterPro" id="IPR042099">
    <property type="entry name" value="ANL_N_sf"/>
</dbReference>
<dbReference type="InterPro" id="IPR020806">
    <property type="entry name" value="PKS_PP-bd"/>
</dbReference>
<dbReference type="InterPro" id="IPR016039">
    <property type="entry name" value="Thiolase-like"/>
</dbReference>
<dbReference type="InterPro" id="IPR029063">
    <property type="entry name" value="SAM-dependent_MTases_sf"/>
</dbReference>
<feature type="domain" description="Ketosynthase family 3 (KS3)" evidence="17">
    <location>
        <begin position="16"/>
        <end position="444"/>
    </location>
</feature>
<dbReference type="InterPro" id="IPR036291">
    <property type="entry name" value="NAD(P)-bd_dom_sf"/>
</dbReference>
<dbReference type="Pfam" id="PF22336">
    <property type="entry name" value="RhiE-like_linker"/>
    <property type="match status" value="3"/>
</dbReference>
<reference evidence="21 22" key="1">
    <citation type="submission" date="2017-12" db="EMBL/GenBank/DDBJ databases">
        <authorList>
            <person name="Paulsen S."/>
            <person name="Gram L.K."/>
        </authorList>
    </citation>
    <scope>NUCLEOTIDE SEQUENCE [LARGE SCALE GENOMIC DNA]</scope>
    <source>
        <strain evidence="20 22">S2231</strain>
        <strain evidence="19 21">S2233</strain>
    </source>
</reference>
<dbReference type="InterPro" id="IPR050091">
    <property type="entry name" value="PKS_NRPS_Biosynth_Enz"/>
</dbReference>
<feature type="domain" description="Carrier" evidence="16">
    <location>
        <begin position="4254"/>
        <end position="4329"/>
    </location>
</feature>
<accession>A0A5S3XQG1</accession>
<dbReference type="Pfam" id="PF02801">
    <property type="entry name" value="Ketoacyl-synt_C"/>
    <property type="match status" value="4"/>
</dbReference>
<keyword evidence="12" id="KW-0511">Multifunctional enzyme</keyword>
<feature type="region of interest" description="Disordered" evidence="15">
    <location>
        <begin position="1895"/>
        <end position="1942"/>
    </location>
</feature>
<feature type="domain" description="Ketosynthase family 3 (KS3)" evidence="17">
    <location>
        <begin position="5573"/>
        <end position="5979"/>
    </location>
</feature>
<dbReference type="PROSITE" id="PS00606">
    <property type="entry name" value="KS3_1"/>
    <property type="match status" value="2"/>
</dbReference>
<feature type="domain" description="Carrier" evidence="16">
    <location>
        <begin position="6720"/>
        <end position="6794"/>
    </location>
</feature>
<gene>
    <name evidence="20" type="ORF">CWB96_13445</name>
    <name evidence="19" type="ORF">CWB97_01450</name>
</gene>
<evidence type="ECO:0000313" key="19">
    <source>
        <dbReference type="EMBL" id="TMP46554.1"/>
    </source>
</evidence>
<dbReference type="InterPro" id="IPR010080">
    <property type="entry name" value="Thioester_reductase-like_dom"/>
</dbReference>
<keyword evidence="10" id="KW-0808">Transferase</keyword>
<sequence>MKKSHTTVKTTSDHTHQDIAIVGMSLRFPGARTKEQFWHNLNSKISSIVEIPESRWNWRKDYDPSPKKDDQKMVSKWGGFIDNIDSFDAGFFSISPTEAQSMDPQQRLSLELAWSCFEDAGLSPSLFKNSNTGVYLGCSNTDYQEFSTGNIDPHFLTGMSTGVFANRISHYFNFQGPSETVDTACSSSLVAIHKAINDFKNNEISAALVGGVNLLITKSRYVSFSKLGVLSPKGRCKTLDADADGYVRGEGLGMLLLLPIDKATELNATIYGVIKGSSIGHSGKTNTLTSPNPFSQSRVIQQAHEAAGITSDQVSFVELHGTGTKLGDPLEIQGLKRAFRATRAKNAAHSPCYLSTVKTNIGHLESAAGIAGVIKVLLSFANKTIPPLQNFDNLNPKISLKKSPFEVVTDAQSWPNEAMQTKTRIAGVSSFGFAGVNAHLILQEPPLAPHTTAQSDNLDPVLNQSMAFILSAKSKPALMQRASQLSDYLNNTPATDLDLRSVAYTLQTGREAMAYRLGFIASSATDALSQLECYLENTPSAWHVDKVSKATLDNPQVFDIGKLNVTLHDSLKAWINGESVDWQQLYLDATPRRISLPSYPFSQSKHWIDINRLAEPATLVLHPLLHRSVPSLDELVFESHFTGREFFFEDHQVEDKKVLPGVCSLEMVIKAVCLSHDITPDHQIALEHISWLRPITFASTQSEIVVNLSLWEQNQTLCFELYNPHDTHQPCYARGQIRIAQSDTMQGKGCEALPASHFSSFTFASTEQLTTETISELTSETLYARFKNAGLNYGPSFQGVQRVQKQHDESLALLRIKHPDSEQFYASPAMLDAALQSLAIFSDEDTLSLPFALESVEFFNVHTGLTTPEVDHKEVWVKARQTSANGCDTHKYNVEIYDFHHKLIVRFTGFSTRVLSHTIQPIENPPASAMLNNTVTMISSDTKEHHQSTAPELALLKPGWSIIATGSPRESHIDATIWDYQGPLCDKPKFIQTTSSLPTSDTYIADHLIWLAAGECAEPLVLFRYIKSLLDNDYANKSFSITLVTTQTQQIHNEPTYADGAGLIGLLQSVAKEYPMWTIRILDVPARSFSDQAHSEEIENMWQSAVSLPAGLYALRQSQWFEFTIATHHYQYATHQPLVHPENASSVCRYRQNGVYVVLGGAGGLGQAWSEWMIRHYNAQIIWLGRSQENEKIKNDIARLAPIGKAPVYYSTDATDQHAMQSAIESIEQSFEQIHGVVHSILHLEDQSVAKMDDAQFLRSYQAKQQTGYTTFELFKHRDLDFVLLFSSLQSFSPAAGQSNYAAGCQYLDSLAKSYSDQVPVKIVNWGYWGSIGIVQDDYYQQKMAKVGIGSIEVNEGMSALAEFMSSSVSQVGIVKVTEQARHQLTKHCSYSSEQTFAPFLHRDSTITYQQTNDLSQEDVLNMLSDALHRAECHTLLSRAIHLAKLPDYFQSWWQETQRYLNDANLMNGHDIAKIDKPYRTGATHNKLLNECLSHLPDILQGHKKATDVMFPSGSLTLVESVYKNNAQADYANQVLVEQLTDYLAQLDSPAIKILEIGAGTGGTTAAVLPHLAPWSIDEYTYTDLSHVFFNHANAQFKPEYPYISTKYFDVSQPVSAQRSPSDIALASYDVVIATNVLHATANIRTTLQNAKACLKPGGIILINEVVEKSLFTHLTFGLLEGWWLSQDSAIRVNGAPLLSLVTWQNLLEEEGFVNVGAPTAPNSAQQVIYAQSNGHIIQAAVADKTSNKHASNADNSTEHSTNSLAKHDPASVMNTHPLEQDIKSYVQQALFYIASKALNIPEDELDADESFADYGVDSILAIQMLDDINATFSLSLPATLLFDYPSISTLSVYIATEHQSHVAQFVTVQSASKHSVLASDAVDAPTTPIAQSHAHAFASCAPNTKRRYRKPQHTDEGPISQHQTSTLSEAPINNGKYDEQNSSGSAQKVAIVGMSGQFGTATNLDEFWAMMQNQETSVTEQTRWTLDTLSEQAQSWCKYASLLDDISCFDAAFFSITPQEAMYMDPQQRLFLQECYKALDDANMADRVSGENMGVYLGCAQGDYASLATDDAPAQLFWGNAGSVIPARVSYFLNLKGPAIAVDTACSSSLVSIHMACQALLNNEVSSALVGGVATLCTSQFSHHAGKAGMLSPDGTCYTFDDRANGFVPGEGVGVLVLKRLDDAVRDKDHIYGVILGSATNQDGTTSGITAPSSVSQEQLHLEVYRRFNISPDSIGMLEAHGTGTKLGDPIEFQALTRAFRHHTDLTEFCALGSVKTNIGHCLTAAGVAGVIKALLAIKHKSIPASRNFNTGNAHIDWQDSPFVVNTQNKEWHAEPGKNRRAAVSSFGFSGTNAHVVLEEYHAQPTHERPKMHSEHAALITLSARSANALTEKAKQLHHWLQSQPSELNCTALAYTLHTAREQMEYRMGFVASHPEQIKAQLQLFINKNRGDWKKGEVKQGRTILSALDDGDFTRWIAASDYTKLLALWVVGAAIDWQQLYSELTPQKLRLPVYPFDKAQHWLPQKPLPNVILPVNGPTTVRENARLSAASEHSENMSATPQLNSATPSLEDAPDSEARCSDVSFIKSNEVEQSALLHYLPAWKQSEWAQVSRSNESDLACGPSPVTHVISIGDFALDELNMSADITVHPLHVTSSHIADEYTAYAEQLLQHLQQVITNKKSVLIQVIIKADTINLNPQYLYALSGMLKTAMLESSYLNTQLISFENNISSETLVDIIEHERKLMSRAAGVSGGVIRYVQQSDTLTTKAQLTFESAPIAQRFARTQLPWKDNGVYIISGGLGQIGQAFATEILNNTSHAKVILIGKTPVNSTISEHVHALEQITPPQNGHQCSTDSSGSSSRVEYFALDIADTHQVTELFSSLAERDLLITGIIHSAGVHKDSLITHKTAVELKHVFSPKVMGLTVLDEASKTLELDFFISFSSIAGVFGNLGQADYASANAFVDQYMAYRTAQVAAGSRHGLSMSINWPLWADGGMHVDEQTQSALQRKGVMLMPTEVGISAFYQALALGAQSTQHCFLFGSPTRLAHVWDINTNTHNRESSSEALSYAHAPSPLSNNAHIMQSAHVMDYLKSVISSITKIPSEELDEQDNFREIGFDSIMLMTIAQTIAADDVLNIDELPPALLFELDSLEALHRYCVDNLREGVTHKALPPSHADNHQYMPTQATITPKTLPLSKVQQGLWLLHKQKPDLCAYNIPLVFEVAKPNISLMQDALDFVCENNPALRVMMRETDGLPLQSVMQHGPQIHEMAASFNTKNELVNTLNSTIDQPFILNNQPLIKVTHWATTLNSQPLNLMVIVFHHLIIDGASASMFFEQLMQAYQRLLTGLSLADTSPDLGFFKFIEWEKAMLNDAQGHTLKQFWRTELQGPLPVTELSTDHVHSRIDDTHTQTKETLTQKNRVNVHLPSTTASQVTHYCKQTGVSPSIFFLSVFQILLSQFSKSSKRALPSELIVGIPVLHRPQPSMAKSLGLFVNQLPLRNTVSSAAPFSTLTTSNQQKLNAIVRHSALPLSEIVNTINAPRYTEHHPIFQIGYAFHNFIAQSWFDNNTAIAEAVWNEFQQQPELDLSLEVTPLPEQYRITFKFNEHAYEHTLIAQLAHTYIRLIETVIQSSTMVSSTIDSNARNTGNTAPLTELLIADMLKQAIPESVSSSVSTCKLTQSKRNYQVSQNLTTSSNQPTLVRLFEAHATISPQSIALISGNASMSYGELNTKANALAEYLLNLDEIKHHQGEHLLIGICAKPSIELLIAILAILKAGAAYLPIDPHTPQERARFILKDAQPTLLLLDSALSFAQESVLRSHTYDISVHLLEKCLNDSQINLPICRTGRLAQTRISGSDLAYVIYTSGSTGEPKGVLVAHDNVTQLFSNSRSIFEFSNQDTWCLFHSYAFDFSVWEIWGALLHGGKLVIVDEATKKDSATFSLFLAEHEITILNQTPSAFFPLMDKLIANPQLTHHIRKIIFGGETLELTRLTPWFNANYARPELINMYGITETTIHVTYASINKEMVLNNPSNSIIGNALPGYEVYILDEQRNLVTDGSVGEMYIAGTGVTQGYLQRPTLTETRFISHTFADGNRRRLYRTGDLAKRLTNGTNNALEGSLEYIGRTDDQVQIRGHRIEIGEVQHAVMALSYVSSACVVTQNKHQGDVLVAYIVTNTAVSIATIRTDLLNQLPEYMVPSFFIFIDKLPLTANGKLDKAALVKQKQANQPPLQPAQANITHNNTATISQTMPRVSVQQLEASITELWLQTLEIESVGLDEPFFEAGGNSLLANVLSAKFSSVMNLNFSITDIFQHSTISAMAAHLSKQTADVSTAPYVPADSLFKQTMNTDNTANTAVEHSDKQDSPYPEYFASSVAIIGMSCQYSESADHHAFWQNLIKGKDLLKRLNNHDENEAITWLDSWIDGQDMFDPEFFNISDKNAKTMSYSQRQLLLHAWKAIEDAGYRSDQIPKTGVYISASNVDTPNLNVHDKMTDGQFILNAQDYVASTLNQPGTLPTTISYHLGFTGPSLFVHSNCSSSMSAISLACAALKAKEIDYAIVGAACLYPQRRTGYHYEKGMNFSSDARCKVFDESADGMIGGNGVSVIVLKRADDAVDDADNIYSVIRGINVNNDGKDKAGFFAPGNQGQMRVIEQTLQNANVNPESISYIEAHGTGTALGDPIEFASLQQVYQKYTTNKQFCGLGAVKSNLGHTDTLAGLTGLIKTSLSLYHKQLPASLHYTTPNPHINLADSPFYVVDKQQAWETPYLPRRGAVSSFGIGGTNAHAILEEYTPPTMSDDGHVTAPLMHSAPSETPYIVVLSAQSNEVLTRQVHLLLEHLSVNQYAESQLKNIAYTLQTGRTAMTHRIGFVVHSLLQLRDELQSYLANTSSSCTPDPKEAVSTPAVSPLQQQEYLQTCFNNHQYQEILQRWLETGFANWDFLYQGAFDSTSSLGARAAHITKLSLPTYPFALKQHTLWGMPETSSTKNSSKPHHDNTLNTSILPASASSDKSASTQASTQTSHTAELTLQVPHWIDKSFAHTPNTHTDAQHHVIFCDVPEMSVPNATTYSLFSSHYGIEHKIEDYGYQLVDLIKQLLTLKQPISLQLVLNDSYGVVKAPSQANVYFCFHSLLKTASLENPSLKTQVILCDNTTRNDTLTTRLVDDKHDDETVIRYIHTNRQILAYQPLSTQEHVLTEPNDNMPWQSDGVYLITGGLGGIGQHFIAELNRMQQHKTVIISGRKPLEHPDVQAQLTQLACANTTLKYYQVDVSKKMAVILLIRDIIAEFKTLTGIIHAAGVLNDTLLTKKDKPAFGGVLAPKVNGVIALDEATQDMPLDFFVCFAGLSGINGAVTQVDYATANAFLDSYMHYRDTLVTKGLRSGKSCSIDWPYWQDGGMKINPQFATQLTQLGITPMPTKIGIAAFKHSLQQVQTVVDYRAHVIQDGNQQHLVSSSRFQSKTHLYSHLTEFLLTHAASLLGVDAQNIDLESDLGDLGADSIVFISFINQINKQYQLDISPSVLFTHTTLNSIHSHIINTYETQLVAVNDVSQDSLPADHAMQSKPTSQSTSELTNDPVAIIGMSCEFPQAKNPDAFWHNLSKGKDSVTPYVWPQESNPGEGPLPCEINWLGQLDKTEHFDPLFFNIAPAESNRIGRQESLLMMHVWKCIEDAGYDPTALAGSNTGVFVGCQSNYYQGMLTSSAFAPNRMSYFLDLHGPSEGVDTTCSSSLVAIHKAVRAIEQGDCDQAIVGGVNIIDTPHASLAMHDIGALSPTGKCRPFSDDADGIVRGEGIGMLFLKKRSACEKDNDSIYGTILGSAVNHGGKSHGFTVPNAKAQSRLLTKAWQNAKVDPASISYIECHGTGTSLGDPVEIDALKQAYSTANNQPSGETTCALGSVKSNVGHLEVAAGIAGVIKVLLQFKHKTLAPSLHVKALNPYLSLDNTPFTVQTTLADWQSQQQRRAAVSSFGISGVNAHLVLEEYQNDTACNDLDAPSSNNHDKAVDPIKPCTTGDTSIVLLSANTDTQLQAQIIELKSFLSDPTNTDLDTPHQLARLAYTLQVGRTHQKYRAAWVVASMAELINSLTDTIKEIKSGRFKASAVNKAHKATLTNDDVQTLKQSNNLPALAKFWLNSKDVCWDTFNSDTSSKLKKMHLPTTSFIDAIHLERGLTSPELEKTSPSNEGEKNAFNHGATPWLVLENDWVSAPIANSELTPLSDVAPLSGKRVLIVSYDAKSQHALLNTLPPCIRDTVNCLLFSELTNDNSEHTFTSDTRPDVVFFIAQHVCVSQNLGGDVYENNTSDSTQNSASSQQRLGGSALNDITTQLEPLFQFIKAIDAFDKDAIQLFYASFNDTDSLPRYDITALLRSYSLRNTLHQWTTVEFINNASSNEKSNRETWQTLLLQEYSAPQLANNVDQQFNHVKYAQNARFGAQLNKTSMTEYQHQSAPNEPIQFKHHGVYLIAGALGELGQQLCEQLLTQYTATLILLGRTSAAHNKSAIEKLSALPGKVHYLSCDVSNEDDVVQVKDYIDTLELQQQQSLNGILHLGTAFSEFENSWQDFEQALSVKVQGSMVLDHVFRNTPLDFFVMFSSMAVFGSLNHLSYSYGNGFQNTFASARDLAVIQGVRQGKSLAINWGYWHSNNPVKSIENEFAIKKGYSLIHMTEAFEAMPTLLTSGQSSLCVMSCHNSDKIYHNTLSHLKRAQKQSIKVTGNSAIISPSSQHNISEVVINIVANVIGVEPNELDLECDLYDYGFDSISLLKTFQQLKAQLSIDIQADAFKNMNTIQALITEIELLAEQQSNTDLLVQTPQKHLPEKPKQVPDFILDAGFTLSEPPSALDHAYDGDVKVVLLTGATGFLGCHILSQLMDTTQAKVYCLVRAPSLKKAQQRLQNTAASYQLKIDMRRIVPVLGDMERPQLGLSKKNWLKLCAEVEHIVHTASYVNHIQPYFAFKKSVAGTNELLTMATSQTLKMMHFVSSTTASTQVNNSHFSVNPIEDFINTDDASLICSGYGQSKWVQEENIRQASEYGVPYTIYRFSEISGSSTTGIGNTDDIFHRILRMMLSVPVRAQGMPYLLDIIPVDKAAQSIVFGMADKGKRNTVFNVANQTPLPIDRFYQYADQHQLCFSTENKATFIHACEGYANKLTDEHDRIIMEGLLSCRPGYDEYLFETYLMPMTPYNKDNFNALLKQYDITLGDWAPLFNTYFKQWQHDTHQSVLWRHLESNLS</sequence>
<dbReference type="InterPro" id="IPR057326">
    <property type="entry name" value="KR_dom"/>
</dbReference>
<dbReference type="OrthoDB" id="9778690at2"/>
<dbReference type="InterPro" id="IPR010071">
    <property type="entry name" value="AA_adenyl_dom"/>
</dbReference>
<dbReference type="Gene3D" id="1.10.1240.100">
    <property type="match status" value="4"/>
</dbReference>
<evidence type="ECO:0000256" key="10">
    <source>
        <dbReference type="ARBA" id="ARBA00022679"/>
    </source>
</evidence>
<dbReference type="GO" id="GO:0005886">
    <property type="term" value="C:plasma membrane"/>
    <property type="evidence" value="ECO:0007669"/>
    <property type="project" value="TreeGrafter"/>
</dbReference>
<dbReference type="InterPro" id="IPR013120">
    <property type="entry name" value="FAR_NAD-bd"/>
</dbReference>